<feature type="region of interest" description="Disordered" evidence="1">
    <location>
        <begin position="209"/>
        <end position="250"/>
    </location>
</feature>
<gene>
    <name evidence="2" type="ORF">JI435_120800</name>
</gene>
<evidence type="ECO:0000313" key="3">
    <source>
        <dbReference type="Proteomes" id="UP000663193"/>
    </source>
</evidence>
<feature type="compositionally biased region" description="Basic and acidic residues" evidence="1">
    <location>
        <begin position="149"/>
        <end position="162"/>
    </location>
</feature>
<evidence type="ECO:0000256" key="1">
    <source>
        <dbReference type="SAM" id="MobiDB-lite"/>
    </source>
</evidence>
<feature type="region of interest" description="Disordered" evidence="1">
    <location>
        <begin position="1"/>
        <end position="31"/>
    </location>
</feature>
<feature type="region of interest" description="Disordered" evidence="1">
    <location>
        <begin position="143"/>
        <end position="162"/>
    </location>
</feature>
<name>A0A7U2FAF6_PHANO</name>
<feature type="compositionally biased region" description="Polar residues" evidence="1">
    <location>
        <begin position="214"/>
        <end position="232"/>
    </location>
</feature>
<sequence>MQSPAAPGHEPTLFEARDPTMSPATPSRAGVVTDPLVAETAKKIAAVINDFKRELDKRDGTWASAHGKLELALDSQTFVLTLVPDKDGEEYPVTVQAMRRSSDAPNDSIPSLSTDGNSAYKPMRRNSEVELERDLISRKKRRLNEDDDISNKRPRSDDDNKYIMPLIRKEDLDDLLSKLRDDIQEDTSECVNHVHRLLRRFKDRHEKRKFDIDQLQTPHSQPSVRDSTPNGTNPGGSFPSPSVDRDDQTSSIAEVVRREAKLISTQVKWVEDCRRVAAELHDKREETWRTSSAGFHDRQRQDRENFQNRMLHESGMHSQTLNQILNEVKAIGLYAQSMKWETPASHLAYPLPSVPTPPAFPTRPASSAPSPSPGAGRGRGAGMASVQQPNQH</sequence>
<dbReference type="OrthoDB" id="3645916at2759"/>
<dbReference type="Proteomes" id="UP000663193">
    <property type="component" value="Chromosome 12"/>
</dbReference>
<feature type="compositionally biased region" description="Pro residues" evidence="1">
    <location>
        <begin position="352"/>
        <end position="361"/>
    </location>
</feature>
<feature type="compositionally biased region" description="Polar residues" evidence="1">
    <location>
        <begin position="103"/>
        <end position="117"/>
    </location>
</feature>
<dbReference type="AlphaFoldDB" id="A0A7U2FAF6"/>
<reference evidence="3" key="1">
    <citation type="journal article" date="2021" name="BMC Genomics">
        <title>Chromosome-level genome assembly and manually-curated proteome of model necrotroph Parastagonospora nodorum Sn15 reveals a genome-wide trove of candidate effector homologs, and redundancy of virulence-related functions within an accessory chromosome.</title>
        <authorList>
            <person name="Bertazzoni S."/>
            <person name="Jones D.A.B."/>
            <person name="Phan H.T."/>
            <person name="Tan K.-C."/>
            <person name="Hane J.K."/>
        </authorList>
    </citation>
    <scope>NUCLEOTIDE SEQUENCE [LARGE SCALE GENOMIC DNA]</scope>
    <source>
        <strain evidence="3">SN15 / ATCC MYA-4574 / FGSC 10173)</strain>
    </source>
</reference>
<protein>
    <submittedName>
        <fullName evidence="2">Uncharacterized protein</fullName>
    </submittedName>
</protein>
<proteinExistence type="predicted"/>
<evidence type="ECO:0000313" key="2">
    <source>
        <dbReference type="EMBL" id="QRD01408.1"/>
    </source>
</evidence>
<organism evidence="2 3">
    <name type="scientific">Phaeosphaeria nodorum (strain SN15 / ATCC MYA-4574 / FGSC 10173)</name>
    <name type="common">Glume blotch fungus</name>
    <name type="synonym">Parastagonospora nodorum</name>
    <dbReference type="NCBI Taxonomy" id="321614"/>
    <lineage>
        <taxon>Eukaryota</taxon>
        <taxon>Fungi</taxon>
        <taxon>Dikarya</taxon>
        <taxon>Ascomycota</taxon>
        <taxon>Pezizomycotina</taxon>
        <taxon>Dothideomycetes</taxon>
        <taxon>Pleosporomycetidae</taxon>
        <taxon>Pleosporales</taxon>
        <taxon>Pleosporineae</taxon>
        <taxon>Phaeosphaeriaceae</taxon>
        <taxon>Parastagonospora</taxon>
    </lineage>
</organism>
<dbReference type="EMBL" id="CP069034">
    <property type="protein sequence ID" value="QRD01408.1"/>
    <property type="molecule type" value="Genomic_DNA"/>
</dbReference>
<keyword evidence="3" id="KW-1185">Reference proteome</keyword>
<accession>A0A7U2FAF6</accession>
<feature type="region of interest" description="Disordered" evidence="1">
    <location>
        <begin position="347"/>
        <end position="392"/>
    </location>
</feature>
<feature type="region of interest" description="Disordered" evidence="1">
    <location>
        <begin position="97"/>
        <end position="133"/>
    </location>
</feature>
<dbReference type="VEuPathDB" id="FungiDB:JI435_120800"/>